<keyword evidence="2" id="KW-1185">Reference proteome</keyword>
<dbReference type="EMBL" id="CAXIEN010000050">
    <property type="protein sequence ID" value="CAL1270698.1"/>
    <property type="molecule type" value="Genomic_DNA"/>
</dbReference>
<dbReference type="Proteomes" id="UP001497382">
    <property type="component" value="Unassembled WGS sequence"/>
</dbReference>
<sequence>MIIPEYLNVKSAN</sequence>
<organism evidence="1 2">
    <name type="scientific">Larinioides sclopetarius</name>
    <dbReference type="NCBI Taxonomy" id="280406"/>
    <lineage>
        <taxon>Eukaryota</taxon>
        <taxon>Metazoa</taxon>
        <taxon>Ecdysozoa</taxon>
        <taxon>Arthropoda</taxon>
        <taxon>Chelicerata</taxon>
        <taxon>Arachnida</taxon>
        <taxon>Araneae</taxon>
        <taxon>Araneomorphae</taxon>
        <taxon>Entelegynae</taxon>
        <taxon>Araneoidea</taxon>
        <taxon>Araneidae</taxon>
        <taxon>Larinioides</taxon>
    </lineage>
</organism>
<accession>A0AAV1ZJW3</accession>
<comment type="caution">
    <text evidence="1">The sequence shown here is derived from an EMBL/GenBank/DDBJ whole genome shotgun (WGS) entry which is preliminary data.</text>
</comment>
<evidence type="ECO:0000313" key="1">
    <source>
        <dbReference type="EMBL" id="CAL1270698.1"/>
    </source>
</evidence>
<protein>
    <submittedName>
        <fullName evidence="1">Uncharacterized protein</fullName>
    </submittedName>
</protein>
<reference evidence="1 2" key="1">
    <citation type="submission" date="2024-04" db="EMBL/GenBank/DDBJ databases">
        <authorList>
            <person name="Rising A."/>
            <person name="Reimegard J."/>
            <person name="Sonavane S."/>
            <person name="Akerstrom W."/>
            <person name="Nylinder S."/>
            <person name="Hedman E."/>
            <person name="Kallberg Y."/>
        </authorList>
    </citation>
    <scope>NUCLEOTIDE SEQUENCE [LARGE SCALE GENOMIC DNA]</scope>
</reference>
<gene>
    <name evidence="1" type="ORF">LARSCL_LOCUS5444</name>
</gene>
<proteinExistence type="predicted"/>
<name>A0AAV1ZJW3_9ARAC</name>
<evidence type="ECO:0000313" key="2">
    <source>
        <dbReference type="Proteomes" id="UP001497382"/>
    </source>
</evidence>